<dbReference type="Gene3D" id="3.40.190.10">
    <property type="entry name" value="Periplasmic binding protein-like II"/>
    <property type="match status" value="2"/>
</dbReference>
<keyword evidence="4" id="KW-0804">Transcription</keyword>
<dbReference type="PANTHER" id="PTHR30346">
    <property type="entry name" value="TRANSCRIPTIONAL DUAL REGULATOR HCAR-RELATED"/>
    <property type="match status" value="1"/>
</dbReference>
<dbReference type="GO" id="GO:0003677">
    <property type="term" value="F:DNA binding"/>
    <property type="evidence" value="ECO:0007669"/>
    <property type="project" value="UniProtKB-KW"/>
</dbReference>
<dbReference type="GO" id="GO:0003700">
    <property type="term" value="F:DNA-binding transcription factor activity"/>
    <property type="evidence" value="ECO:0007669"/>
    <property type="project" value="InterPro"/>
</dbReference>
<reference evidence="6 7" key="1">
    <citation type="submission" date="2016-05" db="EMBL/GenBank/DDBJ databases">
        <authorList>
            <person name="Lavstsen T."/>
            <person name="Jespersen J.S."/>
        </authorList>
    </citation>
    <scope>NUCLEOTIDE SEQUENCE [LARGE SCALE GENOMIC DNA]</scope>
    <source>
        <strain evidence="6 7">SM-5815</strain>
    </source>
</reference>
<dbReference type="FunFam" id="1.10.10.10:FF:000001">
    <property type="entry name" value="LysR family transcriptional regulator"/>
    <property type="match status" value="1"/>
</dbReference>
<proteinExistence type="inferred from homology"/>
<dbReference type="Pfam" id="PF00126">
    <property type="entry name" value="HTH_1"/>
    <property type="match status" value="1"/>
</dbReference>
<dbReference type="Proteomes" id="UP000249614">
    <property type="component" value="Unassembled WGS sequence"/>
</dbReference>
<dbReference type="PRINTS" id="PR00039">
    <property type="entry name" value="HTHLYSR"/>
</dbReference>
<comment type="similarity">
    <text evidence="1">Belongs to the LysR transcriptional regulatory family.</text>
</comment>
<evidence type="ECO:0000256" key="1">
    <source>
        <dbReference type="ARBA" id="ARBA00009437"/>
    </source>
</evidence>
<gene>
    <name evidence="6" type="ORF">A7X83_10030</name>
</gene>
<dbReference type="InterPro" id="IPR037410">
    <property type="entry name" value="BudR_PBP2"/>
</dbReference>
<dbReference type="PROSITE" id="PS50931">
    <property type="entry name" value="HTH_LYSR"/>
    <property type="match status" value="1"/>
</dbReference>
<evidence type="ECO:0000256" key="2">
    <source>
        <dbReference type="ARBA" id="ARBA00023015"/>
    </source>
</evidence>
<feature type="domain" description="HTH lysR-type" evidence="5">
    <location>
        <begin position="1"/>
        <end position="58"/>
    </location>
</feature>
<evidence type="ECO:0000259" key="5">
    <source>
        <dbReference type="PROSITE" id="PS50931"/>
    </source>
</evidence>
<dbReference type="PANTHER" id="PTHR30346:SF30">
    <property type="entry name" value="SMALL NEUTRAL PROTEASE REGULATORY PROTEIN"/>
    <property type="match status" value="1"/>
</dbReference>
<protein>
    <submittedName>
        <fullName evidence="6">LysR family transcriptional regulator</fullName>
    </submittedName>
</protein>
<dbReference type="InterPro" id="IPR005119">
    <property type="entry name" value="LysR_subst-bd"/>
</dbReference>
<dbReference type="InterPro" id="IPR036390">
    <property type="entry name" value="WH_DNA-bd_sf"/>
</dbReference>
<evidence type="ECO:0000256" key="4">
    <source>
        <dbReference type="ARBA" id="ARBA00023163"/>
    </source>
</evidence>
<evidence type="ECO:0000256" key="3">
    <source>
        <dbReference type="ARBA" id="ARBA00023125"/>
    </source>
</evidence>
<dbReference type="Pfam" id="PF03466">
    <property type="entry name" value="LysR_substrate"/>
    <property type="match status" value="1"/>
</dbReference>
<dbReference type="SUPFAM" id="SSF53850">
    <property type="entry name" value="Periplasmic binding protein-like II"/>
    <property type="match status" value="1"/>
</dbReference>
<dbReference type="SUPFAM" id="SSF46785">
    <property type="entry name" value="Winged helix' DNA-binding domain"/>
    <property type="match status" value="1"/>
</dbReference>
<name>A0A2W6I481_STEMA</name>
<accession>A0A2W6I481</accession>
<organism evidence="6 7">
    <name type="scientific">Stenotrophomonas maltophilia</name>
    <name type="common">Pseudomonas maltophilia</name>
    <name type="synonym">Xanthomonas maltophilia</name>
    <dbReference type="NCBI Taxonomy" id="40324"/>
    <lineage>
        <taxon>Bacteria</taxon>
        <taxon>Pseudomonadati</taxon>
        <taxon>Pseudomonadota</taxon>
        <taxon>Gammaproteobacteria</taxon>
        <taxon>Lysobacterales</taxon>
        <taxon>Lysobacteraceae</taxon>
        <taxon>Stenotrophomonas</taxon>
        <taxon>Stenotrophomonas maltophilia group</taxon>
    </lineage>
</organism>
<keyword evidence="3" id="KW-0238">DNA-binding</keyword>
<dbReference type="EMBL" id="LXXM01000183">
    <property type="protein sequence ID" value="PZS90560.1"/>
    <property type="molecule type" value="Genomic_DNA"/>
</dbReference>
<dbReference type="CDD" id="cd08451">
    <property type="entry name" value="PBP2_BudR"/>
    <property type="match status" value="1"/>
</dbReference>
<dbReference type="RefSeq" id="WP_111112744.1">
    <property type="nucleotide sequence ID" value="NZ_LXXM01000183.1"/>
</dbReference>
<evidence type="ECO:0000313" key="6">
    <source>
        <dbReference type="EMBL" id="PZS90560.1"/>
    </source>
</evidence>
<sequence>MELRHLRYFVMTAQLQNFTKAAEALHIAQPPLGQQIRALEEEIGTPLFHRQGRGIVLSDAGRVFWAAATDILARVEQAKQDALRAARGEVGTLTLGLTESASFNEAVTALLRRFQQAHPAVQLHLVEDGSESLVRRLDDGELDAVIVRPPYAPPGERITQQLSAEPLVAVLPADHPLAGRTRIALAELRDERFILFSRKSGYGLSADVVAACRSQGFTPAIQQEAPQVASAINLAAAGLGIAIVPASMQNMHRPGLCFVALELGMPLTALQLVVRGDPPAAAAQLLSCSKEAAQAHSP</sequence>
<evidence type="ECO:0000313" key="7">
    <source>
        <dbReference type="Proteomes" id="UP000249614"/>
    </source>
</evidence>
<keyword evidence="2" id="KW-0805">Transcription regulation</keyword>
<dbReference type="GO" id="GO:0032993">
    <property type="term" value="C:protein-DNA complex"/>
    <property type="evidence" value="ECO:0007669"/>
    <property type="project" value="TreeGrafter"/>
</dbReference>
<dbReference type="InterPro" id="IPR036388">
    <property type="entry name" value="WH-like_DNA-bd_sf"/>
</dbReference>
<comment type="caution">
    <text evidence="6">The sequence shown here is derived from an EMBL/GenBank/DDBJ whole genome shotgun (WGS) entry which is preliminary data.</text>
</comment>
<dbReference type="InterPro" id="IPR000847">
    <property type="entry name" value="LysR_HTH_N"/>
</dbReference>
<dbReference type="AlphaFoldDB" id="A0A2W6I481"/>
<dbReference type="Gene3D" id="1.10.10.10">
    <property type="entry name" value="Winged helix-like DNA-binding domain superfamily/Winged helix DNA-binding domain"/>
    <property type="match status" value="1"/>
</dbReference>